<dbReference type="InterPro" id="IPR013083">
    <property type="entry name" value="Znf_RING/FYVE/PHD"/>
</dbReference>
<keyword evidence="3" id="KW-0479">Metal-binding</keyword>
<organism evidence="8 9">
    <name type="scientific">Hibiscus sabdariffa</name>
    <name type="common">roselle</name>
    <dbReference type="NCBI Taxonomy" id="183260"/>
    <lineage>
        <taxon>Eukaryota</taxon>
        <taxon>Viridiplantae</taxon>
        <taxon>Streptophyta</taxon>
        <taxon>Embryophyta</taxon>
        <taxon>Tracheophyta</taxon>
        <taxon>Spermatophyta</taxon>
        <taxon>Magnoliopsida</taxon>
        <taxon>eudicotyledons</taxon>
        <taxon>Gunneridae</taxon>
        <taxon>Pentapetalae</taxon>
        <taxon>rosids</taxon>
        <taxon>malvids</taxon>
        <taxon>Malvales</taxon>
        <taxon>Malvaceae</taxon>
        <taxon>Malvoideae</taxon>
        <taxon>Hibiscus</taxon>
    </lineage>
</organism>
<evidence type="ECO:0000256" key="1">
    <source>
        <dbReference type="ARBA" id="ARBA00000900"/>
    </source>
</evidence>
<keyword evidence="4 6" id="KW-0863">Zinc-finger</keyword>
<evidence type="ECO:0000256" key="4">
    <source>
        <dbReference type="ARBA" id="ARBA00022771"/>
    </source>
</evidence>
<dbReference type="PROSITE" id="PS50089">
    <property type="entry name" value="ZF_RING_2"/>
    <property type="match status" value="1"/>
</dbReference>
<evidence type="ECO:0000259" key="7">
    <source>
        <dbReference type="PROSITE" id="PS50089"/>
    </source>
</evidence>
<protein>
    <recommendedName>
        <fullName evidence="2">RING-type E3 ubiquitin transferase</fullName>
        <ecNumber evidence="2">2.3.2.27</ecNumber>
    </recommendedName>
</protein>
<dbReference type="PANTHER" id="PTHR15710">
    <property type="entry name" value="E3 UBIQUITIN-PROTEIN LIGASE PRAJA"/>
    <property type="match status" value="1"/>
</dbReference>
<dbReference type="EC" id="2.3.2.27" evidence="2"/>
<dbReference type="Pfam" id="PF13639">
    <property type="entry name" value="zf-RING_2"/>
    <property type="match status" value="1"/>
</dbReference>
<name>A0ABR2RLP1_9ROSI</name>
<dbReference type="InterPro" id="IPR001841">
    <property type="entry name" value="Znf_RING"/>
</dbReference>
<dbReference type="Gene3D" id="3.30.40.10">
    <property type="entry name" value="Zinc/RING finger domain, C3HC4 (zinc finger)"/>
    <property type="match status" value="1"/>
</dbReference>
<feature type="domain" description="RING-type" evidence="7">
    <location>
        <begin position="184"/>
        <end position="225"/>
    </location>
</feature>
<accession>A0ABR2RLP1</accession>
<dbReference type="EMBL" id="JBBPBN010000021">
    <property type="protein sequence ID" value="KAK9013908.1"/>
    <property type="molecule type" value="Genomic_DNA"/>
</dbReference>
<evidence type="ECO:0000313" key="8">
    <source>
        <dbReference type="EMBL" id="KAK9013908.1"/>
    </source>
</evidence>
<keyword evidence="5" id="KW-0862">Zinc</keyword>
<sequence>MAMALAGLGIDMWPLANCTPTIYKQPTNSPQITPNVVLAIIVHTVMMQAVMASAAAIPYATIVETLCFGLDVLQSRNRIHQVLDPAFTRLGINTSSTSYNTMVREIIGGGLIIADMMVHRGYYCEVMYLQSVIQAVLVENEINQVSRALAEFDNINYGMVASNESSVKKMLKRIRVENGDQENCMICLEQLKVEFEASRMPCGHNFHGDCIERWLKQSHYCPVCRFEMPTN</sequence>
<proteinExistence type="predicted"/>
<comment type="caution">
    <text evidence="8">The sequence shown here is derived from an EMBL/GenBank/DDBJ whole genome shotgun (WGS) entry which is preliminary data.</text>
</comment>
<comment type="catalytic activity">
    <reaction evidence="1">
        <text>S-ubiquitinyl-[E2 ubiquitin-conjugating enzyme]-L-cysteine + [acceptor protein]-L-lysine = [E2 ubiquitin-conjugating enzyme]-L-cysteine + N(6)-ubiquitinyl-[acceptor protein]-L-lysine.</text>
        <dbReference type="EC" id="2.3.2.27"/>
    </reaction>
</comment>
<dbReference type="Proteomes" id="UP001396334">
    <property type="component" value="Unassembled WGS sequence"/>
</dbReference>
<keyword evidence="9" id="KW-1185">Reference proteome</keyword>
<evidence type="ECO:0000256" key="3">
    <source>
        <dbReference type="ARBA" id="ARBA00022723"/>
    </source>
</evidence>
<evidence type="ECO:0000313" key="9">
    <source>
        <dbReference type="Proteomes" id="UP001396334"/>
    </source>
</evidence>
<evidence type="ECO:0000256" key="5">
    <source>
        <dbReference type="ARBA" id="ARBA00022833"/>
    </source>
</evidence>
<dbReference type="SUPFAM" id="SSF57850">
    <property type="entry name" value="RING/U-box"/>
    <property type="match status" value="1"/>
</dbReference>
<evidence type="ECO:0000256" key="2">
    <source>
        <dbReference type="ARBA" id="ARBA00012483"/>
    </source>
</evidence>
<evidence type="ECO:0000256" key="6">
    <source>
        <dbReference type="PROSITE-ProRule" id="PRU00175"/>
    </source>
</evidence>
<reference evidence="8 9" key="1">
    <citation type="journal article" date="2024" name="G3 (Bethesda)">
        <title>Genome assembly of Hibiscus sabdariffa L. provides insights into metabolisms of medicinal natural products.</title>
        <authorList>
            <person name="Kim T."/>
        </authorList>
    </citation>
    <scope>NUCLEOTIDE SEQUENCE [LARGE SCALE GENOMIC DNA]</scope>
    <source>
        <strain evidence="8">TK-2024</strain>
        <tissue evidence="8">Old leaves</tissue>
    </source>
</reference>
<dbReference type="PANTHER" id="PTHR15710:SF59">
    <property type="entry name" value="E3 UBIQUITIN-PROTEIN LIGASE SDIR1-LIKE"/>
    <property type="match status" value="1"/>
</dbReference>
<dbReference type="SMART" id="SM00184">
    <property type="entry name" value="RING"/>
    <property type="match status" value="1"/>
</dbReference>
<gene>
    <name evidence="8" type="ORF">V6N11_005083</name>
</gene>
<dbReference type="CDD" id="cd16454">
    <property type="entry name" value="RING-H2_PA-TM-RING"/>
    <property type="match status" value="1"/>
</dbReference>